<protein>
    <submittedName>
        <fullName evidence="1">Uncharacterized protein</fullName>
    </submittedName>
</protein>
<dbReference type="AlphaFoldDB" id="A0A7G9Z8D4"/>
<dbReference type="EMBL" id="MT631658">
    <property type="protein sequence ID" value="QNO56518.1"/>
    <property type="molecule type" value="Genomic_DNA"/>
</dbReference>
<accession>A0A7G9Z8D4</accession>
<reference evidence="1" key="1">
    <citation type="submission" date="2020-06" db="EMBL/GenBank/DDBJ databases">
        <title>Unique genomic features of the anaerobic methanotrophic archaea.</title>
        <authorList>
            <person name="Chadwick G.L."/>
            <person name="Skennerton C.T."/>
            <person name="Laso-Perez R."/>
            <person name="Leu A.O."/>
            <person name="Speth D.R."/>
            <person name="Yu H."/>
            <person name="Morgan-Lang C."/>
            <person name="Hatzenpichler R."/>
            <person name="Goudeau D."/>
            <person name="Malmstrom R."/>
            <person name="Brazelton W.J."/>
            <person name="Woyke T."/>
            <person name="Hallam S.J."/>
            <person name="Tyson G.W."/>
            <person name="Wegener G."/>
            <person name="Boetius A."/>
            <person name="Orphan V."/>
        </authorList>
    </citation>
    <scope>NUCLEOTIDE SEQUENCE</scope>
</reference>
<sequence>MNKKIWRKDREIMVFVNSAGHQLLSAMDGECVFSKLVEKAFDSKIADLTRVKVFDLDNFSEVVEFEDRFLQSTAFTVALWSKGFIDFSFNLQDIGTMTTSQLLKKICDEKKSLTVNNVLGELSYSYKEDFLKLHLAFHKEQGNIMALLNHDTLLPTFTGETEYFEKPDVLPESITPQYKIGYVKPSLMEKIETGHENIGKFPVEGCALVAMAAGGIAIYEVGVVWDKTVSKECGTNNGSDD</sequence>
<name>A0A7G9Z8D4_9EURY</name>
<gene>
    <name evidence="1" type="ORF">CNIFIPMI_00010</name>
</gene>
<evidence type="ECO:0000313" key="1">
    <source>
        <dbReference type="EMBL" id="QNO56518.1"/>
    </source>
</evidence>
<organism evidence="1">
    <name type="scientific">Candidatus Methanophaga sp. ANME-1 ERB7</name>
    <dbReference type="NCBI Taxonomy" id="2759913"/>
    <lineage>
        <taxon>Archaea</taxon>
        <taxon>Methanobacteriati</taxon>
        <taxon>Methanobacteriota</taxon>
        <taxon>Stenosarchaea group</taxon>
        <taxon>Methanomicrobia</taxon>
        <taxon>Candidatus Methanophagales</taxon>
        <taxon>Candidatus Methanophagaceae</taxon>
        <taxon>Candidatus Methanophaga</taxon>
    </lineage>
</organism>
<proteinExistence type="predicted"/>